<organism evidence="1 2">
    <name type="scientific">Auriscalpium vulgare</name>
    <dbReference type="NCBI Taxonomy" id="40419"/>
    <lineage>
        <taxon>Eukaryota</taxon>
        <taxon>Fungi</taxon>
        <taxon>Dikarya</taxon>
        <taxon>Basidiomycota</taxon>
        <taxon>Agaricomycotina</taxon>
        <taxon>Agaricomycetes</taxon>
        <taxon>Russulales</taxon>
        <taxon>Auriscalpiaceae</taxon>
        <taxon>Auriscalpium</taxon>
    </lineage>
</organism>
<evidence type="ECO:0000313" key="2">
    <source>
        <dbReference type="Proteomes" id="UP000814033"/>
    </source>
</evidence>
<evidence type="ECO:0000313" key="1">
    <source>
        <dbReference type="EMBL" id="KAI0038393.1"/>
    </source>
</evidence>
<dbReference type="Proteomes" id="UP000814033">
    <property type="component" value="Unassembled WGS sequence"/>
</dbReference>
<gene>
    <name evidence="1" type="ORF">FA95DRAFT_1471615</name>
</gene>
<accession>A0ACB8R3L4</accession>
<protein>
    <submittedName>
        <fullName evidence="1">Uncharacterized protein</fullName>
    </submittedName>
</protein>
<reference evidence="1" key="2">
    <citation type="journal article" date="2022" name="New Phytol.">
        <title>Evolutionary transition to the ectomycorrhizal habit in the genomes of a hyperdiverse lineage of mushroom-forming fungi.</title>
        <authorList>
            <person name="Looney B."/>
            <person name="Miyauchi S."/>
            <person name="Morin E."/>
            <person name="Drula E."/>
            <person name="Courty P.E."/>
            <person name="Kohler A."/>
            <person name="Kuo A."/>
            <person name="LaButti K."/>
            <person name="Pangilinan J."/>
            <person name="Lipzen A."/>
            <person name="Riley R."/>
            <person name="Andreopoulos W."/>
            <person name="He G."/>
            <person name="Johnson J."/>
            <person name="Nolan M."/>
            <person name="Tritt A."/>
            <person name="Barry K.W."/>
            <person name="Grigoriev I.V."/>
            <person name="Nagy L.G."/>
            <person name="Hibbett D."/>
            <person name="Henrissat B."/>
            <person name="Matheny P.B."/>
            <person name="Labbe J."/>
            <person name="Martin F.M."/>
        </authorList>
    </citation>
    <scope>NUCLEOTIDE SEQUENCE</scope>
    <source>
        <strain evidence="1">FP105234-sp</strain>
    </source>
</reference>
<sequence length="220" mass="24536">MLRASPHLQGYSIPGVEQRLIINLFADDTVLYLSAEDRYDTVHKILTSWCAASGAKFNIGKTEIIPIGSVAHRQRVITSRKLHTNDDTPINQSIHIAADGTAIRSLGAWIGNEINNAQPWEPTLDKIRSRLTQWLLGHPTIFGKRHVVQMVVGGMSQYLTRVQGMPRHIETAIVKEIRAFMWPDSARNAPIALKHLYRPRNEGGIGLLNVPARNAAIELT</sequence>
<name>A0ACB8R3L4_9AGAM</name>
<keyword evidence="2" id="KW-1185">Reference proteome</keyword>
<comment type="caution">
    <text evidence="1">The sequence shown here is derived from an EMBL/GenBank/DDBJ whole genome shotgun (WGS) entry which is preliminary data.</text>
</comment>
<reference evidence="1" key="1">
    <citation type="submission" date="2021-02" db="EMBL/GenBank/DDBJ databases">
        <authorList>
            <consortium name="DOE Joint Genome Institute"/>
            <person name="Ahrendt S."/>
            <person name="Looney B.P."/>
            <person name="Miyauchi S."/>
            <person name="Morin E."/>
            <person name="Drula E."/>
            <person name="Courty P.E."/>
            <person name="Chicoki N."/>
            <person name="Fauchery L."/>
            <person name="Kohler A."/>
            <person name="Kuo A."/>
            <person name="Labutti K."/>
            <person name="Pangilinan J."/>
            <person name="Lipzen A."/>
            <person name="Riley R."/>
            <person name="Andreopoulos W."/>
            <person name="He G."/>
            <person name="Johnson J."/>
            <person name="Barry K.W."/>
            <person name="Grigoriev I.V."/>
            <person name="Nagy L."/>
            <person name="Hibbett D."/>
            <person name="Henrissat B."/>
            <person name="Matheny P.B."/>
            <person name="Labbe J."/>
            <person name="Martin F."/>
        </authorList>
    </citation>
    <scope>NUCLEOTIDE SEQUENCE</scope>
    <source>
        <strain evidence="1">FP105234-sp</strain>
    </source>
</reference>
<feature type="non-terminal residue" evidence="1">
    <location>
        <position position="220"/>
    </location>
</feature>
<dbReference type="EMBL" id="MU276512">
    <property type="protein sequence ID" value="KAI0038393.1"/>
    <property type="molecule type" value="Genomic_DNA"/>
</dbReference>
<proteinExistence type="predicted"/>